<dbReference type="SUPFAM" id="SSF51182">
    <property type="entry name" value="RmlC-like cupins"/>
    <property type="match status" value="1"/>
</dbReference>
<reference evidence="3" key="1">
    <citation type="submission" date="2021-04" db="EMBL/GenBank/DDBJ databases">
        <title>Biosynthetic gene clusters of Dactylosporangioum roseum.</title>
        <authorList>
            <person name="Hartkoorn R.C."/>
            <person name="Beaudoing E."/>
            <person name="Hot D."/>
            <person name="Moureu S."/>
        </authorList>
    </citation>
    <scope>NUCLEOTIDE SEQUENCE</scope>
    <source>
        <strain evidence="3">NRRL B-16295</strain>
    </source>
</reference>
<name>A0ABY5YXR9_9ACTN</name>
<dbReference type="Pfam" id="PF07883">
    <property type="entry name" value="Cupin_2"/>
    <property type="match status" value="1"/>
</dbReference>
<dbReference type="Gene3D" id="2.60.120.10">
    <property type="entry name" value="Jelly Rolls"/>
    <property type="match status" value="1"/>
</dbReference>
<feature type="region of interest" description="Disordered" evidence="1">
    <location>
        <begin position="122"/>
        <end position="159"/>
    </location>
</feature>
<evidence type="ECO:0000313" key="3">
    <source>
        <dbReference type="EMBL" id="UWZ34189.1"/>
    </source>
</evidence>
<dbReference type="EMBL" id="CP073721">
    <property type="protein sequence ID" value="UWZ34189.1"/>
    <property type="molecule type" value="Genomic_DNA"/>
</dbReference>
<dbReference type="Proteomes" id="UP001058271">
    <property type="component" value="Chromosome"/>
</dbReference>
<keyword evidence="4" id="KW-1185">Reference proteome</keyword>
<accession>A0ABY5YXR9</accession>
<proteinExistence type="predicted"/>
<evidence type="ECO:0000256" key="1">
    <source>
        <dbReference type="SAM" id="MobiDB-lite"/>
    </source>
</evidence>
<dbReference type="InterPro" id="IPR013096">
    <property type="entry name" value="Cupin_2"/>
</dbReference>
<feature type="domain" description="Cupin type-2" evidence="2">
    <location>
        <begin position="39"/>
        <end position="114"/>
    </location>
</feature>
<dbReference type="InterPro" id="IPR014710">
    <property type="entry name" value="RmlC-like_jellyroll"/>
</dbReference>
<sequence>MAITDVGPRPSSFDLEAATTGNTNYRAVAWTGRFLQVTLMSIPVGESIGLEMHPETDQFLRLDAGQGRAEMGPAADRLTFEQEVTDGWCVLIPAGTWHNVTNTGQEPMRLYAVYAPVHHAPGKVQPTAEDAERDEHSGADTPPTWSVQPAQADPDRHAD</sequence>
<dbReference type="PANTHER" id="PTHR43346:SF1">
    <property type="entry name" value="QUERCETIN 2,3-DIOXYGENASE-RELATED"/>
    <property type="match status" value="1"/>
</dbReference>
<dbReference type="CDD" id="cd02223">
    <property type="entry name" value="cupin_Bh2720-like"/>
    <property type="match status" value="1"/>
</dbReference>
<evidence type="ECO:0000313" key="4">
    <source>
        <dbReference type="Proteomes" id="UP001058271"/>
    </source>
</evidence>
<dbReference type="InterPro" id="IPR011051">
    <property type="entry name" value="RmlC_Cupin_sf"/>
</dbReference>
<evidence type="ECO:0000259" key="2">
    <source>
        <dbReference type="Pfam" id="PF07883"/>
    </source>
</evidence>
<protein>
    <submittedName>
        <fullName evidence="3">Cupin domain-containing protein</fullName>
    </submittedName>
</protein>
<dbReference type="RefSeq" id="WP_260723491.1">
    <property type="nucleotide sequence ID" value="NZ_BAAABS010000025.1"/>
</dbReference>
<organism evidence="3 4">
    <name type="scientific">Dactylosporangium roseum</name>
    <dbReference type="NCBI Taxonomy" id="47989"/>
    <lineage>
        <taxon>Bacteria</taxon>
        <taxon>Bacillati</taxon>
        <taxon>Actinomycetota</taxon>
        <taxon>Actinomycetes</taxon>
        <taxon>Micromonosporales</taxon>
        <taxon>Micromonosporaceae</taxon>
        <taxon>Dactylosporangium</taxon>
    </lineage>
</organism>
<dbReference type="InterPro" id="IPR052538">
    <property type="entry name" value="Flavonoid_dioxygenase-like"/>
</dbReference>
<gene>
    <name evidence="3" type="ORF">Drose_23425</name>
</gene>
<dbReference type="PANTHER" id="PTHR43346">
    <property type="entry name" value="LIGAND BINDING DOMAIN PROTEIN, PUTATIVE (AFU_ORTHOLOGUE AFUA_6G14370)-RELATED"/>
    <property type="match status" value="1"/>
</dbReference>